<evidence type="ECO:0000256" key="2">
    <source>
        <dbReference type="SAM" id="Phobius"/>
    </source>
</evidence>
<dbReference type="Proteomes" id="UP001472866">
    <property type="component" value="Chromosome 16"/>
</dbReference>
<proteinExistence type="predicted"/>
<reference evidence="3 4" key="1">
    <citation type="submission" date="2024-03" db="EMBL/GenBank/DDBJ databases">
        <title>Complete genome sequence of the green alga Chloropicon roscoffensis RCC1871.</title>
        <authorList>
            <person name="Lemieux C."/>
            <person name="Pombert J.-F."/>
            <person name="Otis C."/>
            <person name="Turmel M."/>
        </authorList>
    </citation>
    <scope>NUCLEOTIDE SEQUENCE [LARGE SCALE GENOMIC DNA]</scope>
    <source>
        <strain evidence="3 4">RCC1871</strain>
    </source>
</reference>
<organism evidence="3 4">
    <name type="scientific">Chloropicon roscoffensis</name>
    <dbReference type="NCBI Taxonomy" id="1461544"/>
    <lineage>
        <taxon>Eukaryota</taxon>
        <taxon>Viridiplantae</taxon>
        <taxon>Chlorophyta</taxon>
        <taxon>Chloropicophyceae</taxon>
        <taxon>Chloropicales</taxon>
        <taxon>Chloropicaceae</taxon>
        <taxon>Chloropicon</taxon>
    </lineage>
</organism>
<dbReference type="GO" id="GO:0071816">
    <property type="term" value="P:tail-anchored membrane protein insertion into ER membrane"/>
    <property type="evidence" value="ECO:0007669"/>
    <property type="project" value="InterPro"/>
</dbReference>
<keyword evidence="1" id="KW-0175">Coiled coil</keyword>
<protein>
    <submittedName>
        <fullName evidence="3">Uncharacterized protein</fullName>
    </submittedName>
</protein>
<keyword evidence="4" id="KW-1185">Reference proteome</keyword>
<dbReference type="Pfam" id="PF04420">
    <property type="entry name" value="CHD5"/>
    <property type="match status" value="1"/>
</dbReference>
<feature type="transmembrane region" description="Helical" evidence="2">
    <location>
        <begin position="121"/>
        <end position="142"/>
    </location>
</feature>
<accession>A0AAX4PKG8</accession>
<sequence length="152" mass="16550">MPPGKTNLAVLEEEIRSLRRQADALNAPSTFAQSAKLSRKARALEKELETKRATQAELSKTINRTVSGFKWLAVCLAVAATWGTPALVLDSSRVDLWPLSRVLRWPDCQGYDAGGVGSAQAVSTLVLCLALTRAASYVVSAARRRRRGRKSL</sequence>
<keyword evidence="2" id="KW-0472">Membrane</keyword>
<feature type="transmembrane region" description="Helical" evidence="2">
    <location>
        <begin position="69"/>
        <end position="89"/>
    </location>
</feature>
<keyword evidence="2" id="KW-1133">Transmembrane helix</keyword>
<dbReference type="AlphaFoldDB" id="A0AAX4PKG8"/>
<dbReference type="InterPro" id="IPR028945">
    <property type="entry name" value="Get1"/>
</dbReference>
<feature type="coiled-coil region" evidence="1">
    <location>
        <begin position="8"/>
        <end position="61"/>
    </location>
</feature>
<name>A0AAX4PKG8_9CHLO</name>
<evidence type="ECO:0000313" key="3">
    <source>
        <dbReference type="EMBL" id="WZN66626.1"/>
    </source>
</evidence>
<keyword evidence="2" id="KW-0812">Transmembrane</keyword>
<evidence type="ECO:0000256" key="1">
    <source>
        <dbReference type="SAM" id="Coils"/>
    </source>
</evidence>
<dbReference type="EMBL" id="CP151516">
    <property type="protein sequence ID" value="WZN66626.1"/>
    <property type="molecule type" value="Genomic_DNA"/>
</dbReference>
<evidence type="ECO:0000313" key="4">
    <source>
        <dbReference type="Proteomes" id="UP001472866"/>
    </source>
</evidence>
<gene>
    <name evidence="3" type="ORF">HKI87_16g81930</name>
</gene>